<keyword evidence="2" id="KW-1185">Reference proteome</keyword>
<comment type="caution">
    <text evidence="1">The sequence shown here is derived from an EMBL/GenBank/DDBJ whole genome shotgun (WGS) entry which is preliminary data.</text>
</comment>
<name>A0A7Y0FP44_9BACT</name>
<evidence type="ECO:0000313" key="1">
    <source>
        <dbReference type="EMBL" id="NML67618.1"/>
    </source>
</evidence>
<reference evidence="1 2" key="1">
    <citation type="submission" date="2020-04" db="EMBL/GenBank/DDBJ databases">
        <title>Hymenobacter polaris sp. nov., isolated from Arctic soil.</title>
        <authorList>
            <person name="Dahal R.H."/>
        </authorList>
    </citation>
    <scope>NUCLEOTIDE SEQUENCE [LARGE SCALE GENOMIC DNA]</scope>
    <source>
        <strain evidence="1 2">RP-2-7</strain>
    </source>
</reference>
<dbReference type="AlphaFoldDB" id="A0A7Y0FP44"/>
<sequence>MAAAAPKKKPKPLTNKQKEFVTEYLLDKNGAAAAERAGYSAKCSKQTAHDLLQDERIMAAIDKVLDEKAMRASEAIGLLADWGRGTVKRFLKVQEDGKMVINLAHAEAQENLHLLKKVKQKRRITRTEHGEFEDITTEIELYDAKDAVHKILQLHGRYAPQKVDHTTLGQALPAPQSNIFVPDNGR</sequence>
<gene>
    <name evidence="1" type="ORF">HHL22_20650</name>
</gene>
<dbReference type="InterPro" id="IPR038713">
    <property type="entry name" value="Terminase_Gp1_N_sf"/>
</dbReference>
<dbReference type="EMBL" id="JABBGH010000003">
    <property type="protein sequence ID" value="NML67618.1"/>
    <property type="molecule type" value="Genomic_DNA"/>
</dbReference>
<dbReference type="GO" id="GO:0051276">
    <property type="term" value="P:chromosome organization"/>
    <property type="evidence" value="ECO:0007669"/>
    <property type="project" value="InterPro"/>
</dbReference>
<dbReference type="Gene3D" id="1.10.10.1400">
    <property type="entry name" value="Terminase, small subunit, N-terminal DNA-binding domain, HTH motif"/>
    <property type="match status" value="1"/>
</dbReference>
<proteinExistence type="predicted"/>
<dbReference type="Proteomes" id="UP000559626">
    <property type="component" value="Unassembled WGS sequence"/>
</dbReference>
<protein>
    <submittedName>
        <fullName evidence="1">Terminase small subunit</fullName>
    </submittedName>
</protein>
<dbReference type="RefSeq" id="WP_169533271.1">
    <property type="nucleotide sequence ID" value="NZ_JABBGH010000003.1"/>
</dbReference>
<organism evidence="1 2">
    <name type="scientific">Hymenobacter polaris</name>
    <dbReference type="NCBI Taxonomy" id="2682546"/>
    <lineage>
        <taxon>Bacteria</taxon>
        <taxon>Pseudomonadati</taxon>
        <taxon>Bacteroidota</taxon>
        <taxon>Cytophagia</taxon>
        <taxon>Cytophagales</taxon>
        <taxon>Hymenobacteraceae</taxon>
        <taxon>Hymenobacter</taxon>
    </lineage>
</organism>
<evidence type="ECO:0000313" key="2">
    <source>
        <dbReference type="Proteomes" id="UP000559626"/>
    </source>
</evidence>
<dbReference type="InterPro" id="IPR005335">
    <property type="entry name" value="Terminase_ssu"/>
</dbReference>
<accession>A0A7Y0FP44</accession>
<dbReference type="Pfam" id="PF03592">
    <property type="entry name" value="Terminase_2"/>
    <property type="match status" value="1"/>
</dbReference>